<feature type="transmembrane region" description="Helical" evidence="1">
    <location>
        <begin position="42"/>
        <end position="65"/>
    </location>
</feature>
<sequence>MTVRISAVETLLVILVASAISVSIGVVLFGVIGIASGIGWQLIAAALLLMVSISVVGTLVFYFTFRSYTSERATRVAMMTLTGDEWKDPTGRSLEEAPKFFKVEAQCSPHQSRTETRSNPNSLRADKYFGTYRRVPKKLTTFEVRLGSTRGVQQAKYVMIVTERFQ</sequence>
<keyword evidence="3" id="KW-1185">Reference proteome</keyword>
<keyword evidence="1" id="KW-0812">Transmembrane</keyword>
<reference evidence="2 3" key="1">
    <citation type="journal article" date="2016" name="Sci. Rep.">
        <title>Metabolic traits of an uncultured archaeal lineage -MSBL1- from brine pools of the Red Sea.</title>
        <authorList>
            <person name="Mwirichia R."/>
            <person name="Alam I."/>
            <person name="Rashid M."/>
            <person name="Vinu M."/>
            <person name="Ba-Alawi W."/>
            <person name="Anthony Kamau A."/>
            <person name="Kamanda Ngugi D."/>
            <person name="Goker M."/>
            <person name="Klenk H.P."/>
            <person name="Bajic V."/>
            <person name="Stingl U."/>
        </authorList>
    </citation>
    <scope>NUCLEOTIDE SEQUENCE [LARGE SCALE GENOMIC DNA]</scope>
    <source>
        <strain evidence="2">SCGC-AAA261F19</strain>
    </source>
</reference>
<keyword evidence="1" id="KW-0472">Membrane</keyword>
<comment type="caution">
    <text evidence="2">The sequence shown here is derived from an EMBL/GenBank/DDBJ whole genome shotgun (WGS) entry which is preliminary data.</text>
</comment>
<organism evidence="2 3">
    <name type="scientific">candidate division MSBL1 archaeon SCGC-AAA261F19</name>
    <dbReference type="NCBI Taxonomy" id="1698275"/>
    <lineage>
        <taxon>Archaea</taxon>
        <taxon>Methanobacteriati</taxon>
        <taxon>Methanobacteriota</taxon>
        <taxon>candidate division MSBL1</taxon>
    </lineage>
</organism>
<feature type="transmembrane region" description="Helical" evidence="1">
    <location>
        <begin position="12"/>
        <end position="36"/>
    </location>
</feature>
<evidence type="ECO:0000313" key="2">
    <source>
        <dbReference type="EMBL" id="KXB03535.1"/>
    </source>
</evidence>
<accession>A0A133VAV2</accession>
<name>A0A133VAV2_9EURY</name>
<proteinExistence type="predicted"/>
<dbReference type="Proteomes" id="UP000070565">
    <property type="component" value="Unassembled WGS sequence"/>
</dbReference>
<keyword evidence="1" id="KW-1133">Transmembrane helix</keyword>
<evidence type="ECO:0000313" key="3">
    <source>
        <dbReference type="Proteomes" id="UP000070565"/>
    </source>
</evidence>
<protein>
    <submittedName>
        <fullName evidence="2">Uncharacterized protein</fullName>
    </submittedName>
</protein>
<dbReference type="EMBL" id="LHXZ01000010">
    <property type="protein sequence ID" value="KXB03535.1"/>
    <property type="molecule type" value="Genomic_DNA"/>
</dbReference>
<evidence type="ECO:0000256" key="1">
    <source>
        <dbReference type="SAM" id="Phobius"/>
    </source>
</evidence>
<dbReference type="AlphaFoldDB" id="A0A133VAV2"/>
<gene>
    <name evidence="2" type="ORF">AKJ45_01340</name>
</gene>